<feature type="region of interest" description="Disordered" evidence="1">
    <location>
        <begin position="43"/>
        <end position="67"/>
    </location>
</feature>
<gene>
    <name evidence="2" type="ORF">ABB37_06148</name>
</gene>
<dbReference type="VEuPathDB" id="TriTrypDB:LpyrH10_13_0930"/>
<reference evidence="2 3" key="1">
    <citation type="submission" date="2015-07" db="EMBL/GenBank/DDBJ databases">
        <title>High-quality genome of monoxenous trypanosomatid Leptomonas pyrrhocoris.</title>
        <authorList>
            <person name="Flegontov P."/>
            <person name="Butenko A."/>
            <person name="Firsov S."/>
            <person name="Vlcek C."/>
            <person name="Logacheva M.D."/>
            <person name="Field M."/>
            <person name="Filatov D."/>
            <person name="Flegontova O."/>
            <person name="Gerasimov E."/>
            <person name="Jackson A.P."/>
            <person name="Kelly S."/>
            <person name="Opperdoes F."/>
            <person name="O'Reilly A."/>
            <person name="Votypka J."/>
            <person name="Yurchenko V."/>
            <person name="Lukes J."/>
        </authorList>
    </citation>
    <scope>NUCLEOTIDE SEQUENCE [LARGE SCALE GENOMIC DNA]</scope>
    <source>
        <strain evidence="2">H10</strain>
    </source>
</reference>
<feature type="region of interest" description="Disordered" evidence="1">
    <location>
        <begin position="299"/>
        <end position="329"/>
    </location>
</feature>
<dbReference type="EMBL" id="LGTL01000013">
    <property type="protein sequence ID" value="KPA78548.1"/>
    <property type="molecule type" value="Genomic_DNA"/>
</dbReference>
<comment type="caution">
    <text evidence="2">The sequence shown here is derived from an EMBL/GenBank/DDBJ whole genome shotgun (WGS) entry which is preliminary data.</text>
</comment>
<feature type="compositionally biased region" description="Basic and acidic residues" evidence="1">
    <location>
        <begin position="43"/>
        <end position="55"/>
    </location>
</feature>
<evidence type="ECO:0000256" key="1">
    <source>
        <dbReference type="SAM" id="MobiDB-lite"/>
    </source>
</evidence>
<proteinExistence type="predicted"/>
<dbReference type="OMA" id="TERHGNY"/>
<dbReference type="RefSeq" id="XP_015656987.1">
    <property type="nucleotide sequence ID" value="XM_015804413.1"/>
</dbReference>
<evidence type="ECO:0000313" key="2">
    <source>
        <dbReference type="EMBL" id="KPA78548.1"/>
    </source>
</evidence>
<accession>A0A0N0DU94</accession>
<feature type="region of interest" description="Disordered" evidence="1">
    <location>
        <begin position="425"/>
        <end position="458"/>
    </location>
</feature>
<dbReference type="OrthoDB" id="273842at2759"/>
<dbReference type="GeneID" id="26906437"/>
<feature type="compositionally biased region" description="Polar residues" evidence="1">
    <location>
        <begin position="305"/>
        <end position="329"/>
    </location>
</feature>
<feature type="compositionally biased region" description="Basic and acidic residues" evidence="1">
    <location>
        <begin position="431"/>
        <end position="440"/>
    </location>
</feature>
<feature type="compositionally biased region" description="Basic and acidic residues" evidence="1">
    <location>
        <begin position="225"/>
        <end position="239"/>
    </location>
</feature>
<dbReference type="AlphaFoldDB" id="A0A0N0DU94"/>
<keyword evidence="3" id="KW-1185">Reference proteome</keyword>
<name>A0A0N0DU94_LEPPY</name>
<organism evidence="2 3">
    <name type="scientific">Leptomonas pyrrhocoris</name>
    <name type="common">Firebug parasite</name>
    <dbReference type="NCBI Taxonomy" id="157538"/>
    <lineage>
        <taxon>Eukaryota</taxon>
        <taxon>Discoba</taxon>
        <taxon>Euglenozoa</taxon>
        <taxon>Kinetoplastea</taxon>
        <taxon>Metakinetoplastina</taxon>
        <taxon>Trypanosomatida</taxon>
        <taxon>Trypanosomatidae</taxon>
        <taxon>Leishmaniinae</taxon>
        <taxon>Leptomonas</taxon>
    </lineage>
</organism>
<protein>
    <submittedName>
        <fullName evidence="2">Uncharacterized protein</fullName>
    </submittedName>
</protein>
<sequence length="632" mass="66356">MDSVPAVYRPTAVQFSKAVLRLNKMTTSTCTAADTTSLEFVEERNGKRVDRRHADNGGPSYETPTPSLSLSRLRKLMHVSLLPLTICTDGAAVLLVDPNGTSRHGNYVQAVKTYLRRRATAQLSASSASRVLWWTAEDAHDCKGVLPLSRARASCADGDLAFGVSGDDCAPLTSSLAKVRCNSSIFLSSVQPDRLTLPFGNGLLLLLMPEAAGASTASADAALGDDARSKEQRHADADASPRAALHGVRPASPAASSLSQDLLTDLCHGYLPSLLESVYPNGGVQLRGCWCTLSSSGDESDVSSARHQQQPHNASHTSSRVSADGASSGTEGAVDDCVAALSIAEALVHPPHPLLTGTSEDPRLSSSAAAVAARVMQSLQPTSLPRAPARANDASQRDLPPALVLDLQPPVMQFALHLGVAAPMQTTKSSAEARSDENSEHVPQSLSSHPLSDTTTSKMRFPAGAMTPSLALAVHEADVVMGSDQRALITAARSTFSKSGLVFVGPLLRGSPRVFGTAAAALSARPAVEAHRSPCQSAMVLTPMGRVELVVEQGANKGLTGSVASASSFGSPVTIRDVKRSLCRCAVGQALQLTEADVALVYAPGTPVLQDQDEVPRSHVVLRLRRRSIHVR</sequence>
<evidence type="ECO:0000313" key="3">
    <source>
        <dbReference type="Proteomes" id="UP000037923"/>
    </source>
</evidence>
<feature type="region of interest" description="Disordered" evidence="1">
    <location>
        <begin position="222"/>
        <end position="252"/>
    </location>
</feature>
<dbReference type="Proteomes" id="UP000037923">
    <property type="component" value="Unassembled WGS sequence"/>
</dbReference>
<feature type="compositionally biased region" description="Polar residues" evidence="1">
    <location>
        <begin position="441"/>
        <end position="458"/>
    </location>
</feature>